<evidence type="ECO:0000313" key="4">
    <source>
        <dbReference type="Proteomes" id="UP000556084"/>
    </source>
</evidence>
<feature type="signal peptide" evidence="2">
    <location>
        <begin position="1"/>
        <end position="24"/>
    </location>
</feature>
<protein>
    <submittedName>
        <fullName evidence="3">Multiple sugar transport system substrate-binding protein</fullName>
    </submittedName>
</protein>
<sequence length="427" mass="46015">MQRRRFLGLTAAGAATAAMAPALTACGSATPGGAKKLKLIAADYGDSPANTSKKYWDSLVSEFESKHSKIKVDVEVYSWTEVDKKVADLVAAGKAPDMAQIGAYADFAAAGKLYSADQLLSIPTQADFISSISKAGEVHRVQYGLPFVSSTRLLFFNKTLFAKAGILKAPESWDELQSAAIKLKAAGVKIPFGLPLGPEEAPAETMMWMLSAGGGYTDKNGAYTIASPENVKAFKWLRDELVAKGLTGPGDPARTNRQEVFAAFCRGEVGMLNGHPTLMQQAEAKSIKYDTAPLPGSTGKSKATMGVADWMMAFKQNGNRDQIGTFLNYLYQKDNVLAFTGQYDLLPVTTSASRDMAQLRADQKLWPFLAQLENAEFYPADKTSWAKVSKTLKEKVGGAVQPNSDPEGILSEVQREADATEIADPQR</sequence>
<feature type="region of interest" description="Disordered" evidence="1">
    <location>
        <begin position="396"/>
        <end position="427"/>
    </location>
</feature>
<dbReference type="PANTHER" id="PTHR43649">
    <property type="entry name" value="ARABINOSE-BINDING PROTEIN-RELATED"/>
    <property type="match status" value="1"/>
</dbReference>
<dbReference type="EMBL" id="JACHJH010000001">
    <property type="protein sequence ID" value="MBB4891929.1"/>
    <property type="molecule type" value="Genomic_DNA"/>
</dbReference>
<dbReference type="PROSITE" id="PS51257">
    <property type="entry name" value="PROKAR_LIPOPROTEIN"/>
    <property type="match status" value="1"/>
</dbReference>
<keyword evidence="3" id="KW-0762">Sugar transport</keyword>
<dbReference type="InterPro" id="IPR006059">
    <property type="entry name" value="SBP"/>
</dbReference>
<organism evidence="3 4">
    <name type="scientific">Streptomyces olivoverticillatus</name>
    <dbReference type="NCBI Taxonomy" id="66427"/>
    <lineage>
        <taxon>Bacteria</taxon>
        <taxon>Bacillati</taxon>
        <taxon>Actinomycetota</taxon>
        <taxon>Actinomycetes</taxon>
        <taxon>Kitasatosporales</taxon>
        <taxon>Streptomycetaceae</taxon>
        <taxon>Streptomyces</taxon>
    </lineage>
</organism>
<keyword evidence="4" id="KW-1185">Reference proteome</keyword>
<dbReference type="PANTHER" id="PTHR43649:SF30">
    <property type="entry name" value="ABC TRANSPORTER SUBSTRATE-BINDING PROTEIN"/>
    <property type="match status" value="1"/>
</dbReference>
<evidence type="ECO:0000256" key="2">
    <source>
        <dbReference type="SAM" id="SignalP"/>
    </source>
</evidence>
<dbReference type="SUPFAM" id="SSF53850">
    <property type="entry name" value="Periplasmic binding protein-like II"/>
    <property type="match status" value="1"/>
</dbReference>
<dbReference type="InterPro" id="IPR006311">
    <property type="entry name" value="TAT_signal"/>
</dbReference>
<dbReference type="Proteomes" id="UP000556084">
    <property type="component" value="Unassembled WGS sequence"/>
</dbReference>
<evidence type="ECO:0000313" key="3">
    <source>
        <dbReference type="EMBL" id="MBB4891929.1"/>
    </source>
</evidence>
<dbReference type="AlphaFoldDB" id="A0A7W7LKW4"/>
<feature type="chain" id="PRO_5038744512" evidence="2">
    <location>
        <begin position="25"/>
        <end position="427"/>
    </location>
</feature>
<accession>A0A7W7LKW4</accession>
<proteinExistence type="predicted"/>
<dbReference type="RefSeq" id="WP_343069351.1">
    <property type="nucleotide sequence ID" value="NZ_JACHJH010000001.1"/>
</dbReference>
<dbReference type="Pfam" id="PF01547">
    <property type="entry name" value="SBP_bac_1"/>
    <property type="match status" value="1"/>
</dbReference>
<dbReference type="InterPro" id="IPR050490">
    <property type="entry name" value="Bact_solute-bd_prot1"/>
</dbReference>
<comment type="caution">
    <text evidence="3">The sequence shown here is derived from an EMBL/GenBank/DDBJ whole genome shotgun (WGS) entry which is preliminary data.</text>
</comment>
<name>A0A7W7LKW4_9ACTN</name>
<keyword evidence="2" id="KW-0732">Signal</keyword>
<dbReference type="Gene3D" id="3.40.190.10">
    <property type="entry name" value="Periplasmic binding protein-like II"/>
    <property type="match status" value="1"/>
</dbReference>
<dbReference type="PROSITE" id="PS51318">
    <property type="entry name" value="TAT"/>
    <property type="match status" value="1"/>
</dbReference>
<feature type="compositionally biased region" description="Basic and acidic residues" evidence="1">
    <location>
        <begin position="413"/>
        <end position="427"/>
    </location>
</feature>
<gene>
    <name evidence="3" type="ORF">FHS39_000929</name>
</gene>
<keyword evidence="3" id="KW-0813">Transport</keyword>
<evidence type="ECO:0000256" key="1">
    <source>
        <dbReference type="SAM" id="MobiDB-lite"/>
    </source>
</evidence>
<reference evidence="3 4" key="1">
    <citation type="submission" date="2020-08" db="EMBL/GenBank/DDBJ databases">
        <title>Genomic Encyclopedia of Type Strains, Phase III (KMG-III): the genomes of soil and plant-associated and newly described type strains.</title>
        <authorList>
            <person name="Whitman W."/>
        </authorList>
    </citation>
    <scope>NUCLEOTIDE SEQUENCE [LARGE SCALE GENOMIC DNA]</scope>
    <source>
        <strain evidence="3 4">CECT 3266</strain>
    </source>
</reference>